<dbReference type="Proteomes" id="UP000054485">
    <property type="component" value="Unassembled WGS sequence"/>
</dbReference>
<dbReference type="HOGENOM" id="CLU_2172760_0_0_1"/>
<gene>
    <name evidence="1" type="ORF">CY34DRAFT_672632</name>
</gene>
<reference evidence="1 2" key="1">
    <citation type="submission" date="2014-04" db="EMBL/GenBank/DDBJ databases">
        <authorList>
            <consortium name="DOE Joint Genome Institute"/>
            <person name="Kuo A."/>
            <person name="Ruytinx J."/>
            <person name="Rineau F."/>
            <person name="Colpaert J."/>
            <person name="Kohler A."/>
            <person name="Nagy L.G."/>
            <person name="Floudas D."/>
            <person name="Copeland A."/>
            <person name="Barry K.W."/>
            <person name="Cichocki N."/>
            <person name="Veneault-Fourrey C."/>
            <person name="LaButti K."/>
            <person name="Lindquist E.A."/>
            <person name="Lipzen A."/>
            <person name="Lundell T."/>
            <person name="Morin E."/>
            <person name="Murat C."/>
            <person name="Sun H."/>
            <person name="Tunlid A."/>
            <person name="Henrissat B."/>
            <person name="Grigoriev I.V."/>
            <person name="Hibbett D.S."/>
            <person name="Martin F."/>
            <person name="Nordberg H.P."/>
            <person name="Cantor M.N."/>
            <person name="Hua S.X."/>
        </authorList>
    </citation>
    <scope>NUCLEOTIDE SEQUENCE [LARGE SCALE GENOMIC DNA]</scope>
    <source>
        <strain evidence="1 2">UH-Slu-Lm8-n1</strain>
    </source>
</reference>
<evidence type="ECO:0000313" key="2">
    <source>
        <dbReference type="Proteomes" id="UP000054485"/>
    </source>
</evidence>
<proteinExistence type="predicted"/>
<name>A0A0D0BS43_9AGAM</name>
<evidence type="ECO:0000313" key="1">
    <source>
        <dbReference type="EMBL" id="KIK48472.1"/>
    </source>
</evidence>
<keyword evidence="2" id="KW-1185">Reference proteome</keyword>
<organism evidence="1 2">
    <name type="scientific">Suillus luteus UH-Slu-Lm8-n1</name>
    <dbReference type="NCBI Taxonomy" id="930992"/>
    <lineage>
        <taxon>Eukaryota</taxon>
        <taxon>Fungi</taxon>
        <taxon>Dikarya</taxon>
        <taxon>Basidiomycota</taxon>
        <taxon>Agaricomycotina</taxon>
        <taxon>Agaricomycetes</taxon>
        <taxon>Agaricomycetidae</taxon>
        <taxon>Boletales</taxon>
        <taxon>Suillineae</taxon>
        <taxon>Suillaceae</taxon>
        <taxon>Suillus</taxon>
    </lineage>
</organism>
<dbReference type="AlphaFoldDB" id="A0A0D0BS43"/>
<dbReference type="InParanoid" id="A0A0D0BS43"/>
<protein>
    <submittedName>
        <fullName evidence="1">Uncharacterized protein</fullName>
    </submittedName>
</protein>
<reference evidence="2" key="2">
    <citation type="submission" date="2015-01" db="EMBL/GenBank/DDBJ databases">
        <title>Evolutionary Origins and Diversification of the Mycorrhizal Mutualists.</title>
        <authorList>
            <consortium name="DOE Joint Genome Institute"/>
            <consortium name="Mycorrhizal Genomics Consortium"/>
            <person name="Kohler A."/>
            <person name="Kuo A."/>
            <person name="Nagy L.G."/>
            <person name="Floudas D."/>
            <person name="Copeland A."/>
            <person name="Barry K.W."/>
            <person name="Cichocki N."/>
            <person name="Veneault-Fourrey C."/>
            <person name="LaButti K."/>
            <person name="Lindquist E.A."/>
            <person name="Lipzen A."/>
            <person name="Lundell T."/>
            <person name="Morin E."/>
            <person name="Murat C."/>
            <person name="Riley R."/>
            <person name="Ohm R."/>
            <person name="Sun H."/>
            <person name="Tunlid A."/>
            <person name="Henrissat B."/>
            <person name="Grigoriev I.V."/>
            <person name="Hibbett D.S."/>
            <person name="Martin F."/>
        </authorList>
    </citation>
    <scope>NUCLEOTIDE SEQUENCE [LARGE SCALE GENOMIC DNA]</scope>
    <source>
        <strain evidence="2">UH-Slu-Lm8-n1</strain>
    </source>
</reference>
<dbReference type="EMBL" id="KN835138">
    <property type="protein sequence ID" value="KIK48472.1"/>
    <property type="molecule type" value="Genomic_DNA"/>
</dbReference>
<accession>A0A0D0BS43</accession>
<sequence length="110" mass="11998">MCTRGATAFETNAATRASEKRQKAICLLGGIRGQETSVNDGDTKTYSYGKRWAILDIVTQVKRVFGNFASSTISESSFHLVLAIDYVTLARMGFQCLFTSITTLVICVAC</sequence>